<dbReference type="EMBL" id="ML978068">
    <property type="protein sequence ID" value="KAF2017437.1"/>
    <property type="molecule type" value="Genomic_DNA"/>
</dbReference>
<feature type="compositionally biased region" description="Basic and acidic residues" evidence="1">
    <location>
        <begin position="191"/>
        <end position="201"/>
    </location>
</feature>
<feature type="compositionally biased region" description="Polar residues" evidence="1">
    <location>
        <begin position="202"/>
        <end position="217"/>
    </location>
</feature>
<gene>
    <name evidence="2" type="ORF">BU24DRAFT_150626</name>
</gene>
<feature type="region of interest" description="Disordered" evidence="1">
    <location>
        <begin position="95"/>
        <end position="312"/>
    </location>
</feature>
<organism evidence="2 3">
    <name type="scientific">Aaosphaeria arxii CBS 175.79</name>
    <dbReference type="NCBI Taxonomy" id="1450172"/>
    <lineage>
        <taxon>Eukaryota</taxon>
        <taxon>Fungi</taxon>
        <taxon>Dikarya</taxon>
        <taxon>Ascomycota</taxon>
        <taxon>Pezizomycotina</taxon>
        <taxon>Dothideomycetes</taxon>
        <taxon>Pleosporomycetidae</taxon>
        <taxon>Pleosporales</taxon>
        <taxon>Pleosporales incertae sedis</taxon>
        <taxon>Aaosphaeria</taxon>
    </lineage>
</organism>
<feature type="compositionally biased region" description="Polar residues" evidence="1">
    <location>
        <begin position="110"/>
        <end position="149"/>
    </location>
</feature>
<protein>
    <submittedName>
        <fullName evidence="2">Uncharacterized protein</fullName>
    </submittedName>
</protein>
<evidence type="ECO:0000313" key="3">
    <source>
        <dbReference type="Proteomes" id="UP000799778"/>
    </source>
</evidence>
<name>A0A6A5XX76_9PLEO</name>
<feature type="compositionally biased region" description="Basic residues" evidence="1">
    <location>
        <begin position="293"/>
        <end position="304"/>
    </location>
</feature>
<evidence type="ECO:0000256" key="1">
    <source>
        <dbReference type="SAM" id="MobiDB-lite"/>
    </source>
</evidence>
<feature type="compositionally biased region" description="Basic and acidic residues" evidence="1">
    <location>
        <begin position="235"/>
        <end position="252"/>
    </location>
</feature>
<feature type="region of interest" description="Disordered" evidence="1">
    <location>
        <begin position="349"/>
        <end position="391"/>
    </location>
</feature>
<feature type="region of interest" description="Disordered" evidence="1">
    <location>
        <begin position="1"/>
        <end position="83"/>
    </location>
</feature>
<proteinExistence type="predicted"/>
<accession>A0A6A5XX76</accession>
<evidence type="ECO:0000313" key="2">
    <source>
        <dbReference type="EMBL" id="KAF2017437.1"/>
    </source>
</evidence>
<dbReference type="RefSeq" id="XP_033385776.1">
    <property type="nucleotide sequence ID" value="XM_033521255.1"/>
</dbReference>
<keyword evidence="3" id="KW-1185">Reference proteome</keyword>
<reference evidence="2" key="1">
    <citation type="journal article" date="2020" name="Stud. Mycol.">
        <title>101 Dothideomycetes genomes: a test case for predicting lifestyles and emergence of pathogens.</title>
        <authorList>
            <person name="Haridas S."/>
            <person name="Albert R."/>
            <person name="Binder M."/>
            <person name="Bloem J."/>
            <person name="Labutti K."/>
            <person name="Salamov A."/>
            <person name="Andreopoulos B."/>
            <person name="Baker S."/>
            <person name="Barry K."/>
            <person name="Bills G."/>
            <person name="Bluhm B."/>
            <person name="Cannon C."/>
            <person name="Castanera R."/>
            <person name="Culley D."/>
            <person name="Daum C."/>
            <person name="Ezra D."/>
            <person name="Gonzalez J."/>
            <person name="Henrissat B."/>
            <person name="Kuo A."/>
            <person name="Liang C."/>
            <person name="Lipzen A."/>
            <person name="Lutzoni F."/>
            <person name="Magnuson J."/>
            <person name="Mondo S."/>
            <person name="Nolan M."/>
            <person name="Ohm R."/>
            <person name="Pangilinan J."/>
            <person name="Park H.-J."/>
            <person name="Ramirez L."/>
            <person name="Alfaro M."/>
            <person name="Sun H."/>
            <person name="Tritt A."/>
            <person name="Yoshinaga Y."/>
            <person name="Zwiers L.-H."/>
            <person name="Turgeon B."/>
            <person name="Goodwin S."/>
            <person name="Spatafora J."/>
            <person name="Crous P."/>
            <person name="Grigoriev I."/>
        </authorList>
    </citation>
    <scope>NUCLEOTIDE SEQUENCE</scope>
    <source>
        <strain evidence="2">CBS 175.79</strain>
    </source>
</reference>
<feature type="compositionally biased region" description="Polar residues" evidence="1">
    <location>
        <begin position="354"/>
        <end position="366"/>
    </location>
</feature>
<feature type="compositionally biased region" description="Basic residues" evidence="1">
    <location>
        <begin position="1"/>
        <end position="10"/>
    </location>
</feature>
<sequence length="391" mass="41770">MRKKQKKKARAEKANSKTKGTTTLARSPREAGTKDCLDSSLGLTKGSDQETFPAKLDASKLGPSTAQIDIGSHASGDAKDESRIPILTKAMELDEVPGGCLRPLPRNSAAPVTSSAHTPCSPPQDSASYTAISDDTPQAQAPDSRNNIFSEGPSFYDHQTVAQSSTVQVSKKHSDHSNDRPKASCMDQIQAEDKKEDDHGNKNASATSTIHPGTTASIPLEHSETYYHSPGLEFINHDDSQGAVTELRDKAADGSGLNEHQGSTVPNPAAKPLGPLSGTSTATGISVSDHPNIKKKPKKKKKKVLNSADPETAVEDVAFTEQVKQIDDLKDDPETIFCSSPQNYFASRDAAMAQTASRSIRKSTVNAGPPDSQEPKEIVKKVKKPDHSINT</sequence>
<dbReference type="GeneID" id="54278652"/>
<dbReference type="AlphaFoldDB" id="A0A6A5XX76"/>
<feature type="compositionally biased region" description="Polar residues" evidence="1">
    <location>
        <begin position="160"/>
        <end position="169"/>
    </location>
</feature>
<feature type="compositionally biased region" description="Basic and acidic residues" evidence="1">
    <location>
        <begin position="27"/>
        <end position="37"/>
    </location>
</feature>
<dbReference type="Proteomes" id="UP000799778">
    <property type="component" value="Unassembled WGS sequence"/>
</dbReference>
<feature type="compositionally biased region" description="Polar residues" evidence="1">
    <location>
        <begin position="277"/>
        <end position="286"/>
    </location>
</feature>